<gene>
    <name evidence="2" type="ORF">MNV_430013</name>
</gene>
<feature type="transmembrane region" description="Helical" evidence="1">
    <location>
        <begin position="250"/>
        <end position="271"/>
    </location>
</feature>
<name>A0A284VQU0_9EURY</name>
<organism evidence="2 3">
    <name type="scientific">Candidatus Methanoperedens nitratireducens</name>
    <dbReference type="NCBI Taxonomy" id="1392998"/>
    <lineage>
        <taxon>Archaea</taxon>
        <taxon>Methanobacteriati</taxon>
        <taxon>Methanobacteriota</taxon>
        <taxon>Stenosarchaea group</taxon>
        <taxon>Methanomicrobia</taxon>
        <taxon>Methanosarcinales</taxon>
        <taxon>ANME-2 cluster</taxon>
        <taxon>Candidatus Methanoperedentaceae</taxon>
        <taxon>Candidatus Methanoperedens</taxon>
    </lineage>
</organism>
<dbReference type="EMBL" id="FZMP01000189">
    <property type="protein sequence ID" value="SNQ61645.1"/>
    <property type="molecule type" value="Genomic_DNA"/>
</dbReference>
<keyword evidence="1" id="KW-1133">Transmembrane helix</keyword>
<feature type="transmembrane region" description="Helical" evidence="1">
    <location>
        <begin position="198"/>
        <end position="216"/>
    </location>
</feature>
<evidence type="ECO:0000313" key="3">
    <source>
        <dbReference type="Proteomes" id="UP000218615"/>
    </source>
</evidence>
<feature type="transmembrane region" description="Helical" evidence="1">
    <location>
        <begin position="349"/>
        <end position="368"/>
    </location>
</feature>
<evidence type="ECO:0000313" key="2">
    <source>
        <dbReference type="EMBL" id="SNQ61645.1"/>
    </source>
</evidence>
<feature type="transmembrane region" description="Helical" evidence="1">
    <location>
        <begin position="95"/>
        <end position="116"/>
    </location>
</feature>
<dbReference type="AlphaFoldDB" id="A0A284VQU0"/>
<keyword evidence="1" id="KW-0812">Transmembrane</keyword>
<proteinExistence type="predicted"/>
<evidence type="ECO:0000256" key="1">
    <source>
        <dbReference type="SAM" id="Phobius"/>
    </source>
</evidence>
<accession>A0A284VQU0</accession>
<feature type="transmembrane region" description="Helical" evidence="1">
    <location>
        <begin position="393"/>
        <end position="414"/>
    </location>
</feature>
<feature type="transmembrane region" description="Helical" evidence="1">
    <location>
        <begin position="222"/>
        <end position="238"/>
    </location>
</feature>
<protein>
    <submittedName>
        <fullName evidence="2">Uncharacterized protein</fullName>
    </submittedName>
</protein>
<keyword evidence="1" id="KW-0472">Membrane</keyword>
<sequence length="421" mass="47869">MIPMEKDTARYTSTRIDIGSLLNKENKKLDLDHLLEPPTSPSRETIRQRKKEVRHISPGEHIVIISMVITSLYLLVTSFFPLVYNIATSFEPINFLMNLFYFILGIGVLAGAFLVFKKETHLEHIADDTFDEVIYKRLEPVLHDVAVVQVGLTDIDNKLEMMNLNIEKMGKVTEPVNPVTAACASYEGAAPSIQASAYIKYVLLINITLAAFLFMLQYPLEYIPYAVTIVYIIWWAVITAEFKLWNVESIWMWVFVPILILPVYTIIMSAYLLDYQMFGSLFLGLCIYVIVYYSRCSSTVRGVLPLDLHIALQQFKETLSEKTRTDELKSRKIPGINLKNSFKLDLSRLTTPLLIGSIALFATAWFGYSIQHGLIPNVTWGALGAGQFSWEPLYSFIFTVVGMLLLALGLGIIFKLRRKHD</sequence>
<feature type="transmembrane region" description="Helical" evidence="1">
    <location>
        <begin position="277"/>
        <end position="294"/>
    </location>
</feature>
<feature type="transmembrane region" description="Helical" evidence="1">
    <location>
        <begin position="62"/>
        <end position="83"/>
    </location>
</feature>
<dbReference type="Proteomes" id="UP000218615">
    <property type="component" value="Unassembled WGS sequence"/>
</dbReference>
<keyword evidence="3" id="KW-1185">Reference proteome</keyword>
<reference evidence="3" key="1">
    <citation type="submission" date="2017-06" db="EMBL/GenBank/DDBJ databases">
        <authorList>
            <person name="Cremers G."/>
        </authorList>
    </citation>
    <scope>NUCLEOTIDE SEQUENCE [LARGE SCALE GENOMIC DNA]</scope>
</reference>